<proteinExistence type="predicted"/>
<dbReference type="EMBL" id="CM018221">
    <property type="protein sequence ID" value="KAB2022528.1"/>
    <property type="molecule type" value="Genomic_DNA"/>
</dbReference>
<protein>
    <submittedName>
        <fullName evidence="2">Uncharacterized protein</fullName>
    </submittedName>
</protein>
<name>A0A5J5QU86_GOSBA</name>
<keyword evidence="3" id="KW-1185">Reference proteome</keyword>
<evidence type="ECO:0000256" key="1">
    <source>
        <dbReference type="SAM" id="MobiDB-lite"/>
    </source>
</evidence>
<dbReference type="Proteomes" id="UP000327439">
    <property type="component" value="Chromosome D07"/>
</dbReference>
<accession>A0A5J5QU86</accession>
<sequence length="80" mass="8410">MSSSLSSSSSSEDANGNSGRRGVGDFGAPSLTRRRANNEIWPGPFVEDLVVQVAIDASRSFGRLAVAAALANVFQVGFFF</sequence>
<dbReference type="AlphaFoldDB" id="A0A5J5QU86"/>
<feature type="compositionally biased region" description="Low complexity" evidence="1">
    <location>
        <begin position="1"/>
        <end position="11"/>
    </location>
</feature>
<feature type="region of interest" description="Disordered" evidence="1">
    <location>
        <begin position="1"/>
        <end position="30"/>
    </location>
</feature>
<gene>
    <name evidence="2" type="ORF">ES319_D07G217800v1</name>
</gene>
<evidence type="ECO:0000313" key="2">
    <source>
        <dbReference type="EMBL" id="KAB2022528.1"/>
    </source>
</evidence>
<evidence type="ECO:0000313" key="3">
    <source>
        <dbReference type="Proteomes" id="UP000327439"/>
    </source>
</evidence>
<organism evidence="2 3">
    <name type="scientific">Gossypium barbadense</name>
    <name type="common">Sea Island cotton</name>
    <name type="synonym">Hibiscus barbadensis</name>
    <dbReference type="NCBI Taxonomy" id="3634"/>
    <lineage>
        <taxon>Eukaryota</taxon>
        <taxon>Viridiplantae</taxon>
        <taxon>Streptophyta</taxon>
        <taxon>Embryophyta</taxon>
        <taxon>Tracheophyta</taxon>
        <taxon>Spermatophyta</taxon>
        <taxon>Magnoliopsida</taxon>
        <taxon>eudicotyledons</taxon>
        <taxon>Gunneridae</taxon>
        <taxon>Pentapetalae</taxon>
        <taxon>rosids</taxon>
        <taxon>malvids</taxon>
        <taxon>Malvales</taxon>
        <taxon>Malvaceae</taxon>
        <taxon>Malvoideae</taxon>
        <taxon>Gossypium</taxon>
    </lineage>
</organism>
<dbReference type="OrthoDB" id="760263at2759"/>
<reference evidence="3" key="1">
    <citation type="journal article" date="2020" name="Nat. Genet.">
        <title>Genomic diversifications of five Gossypium allopolyploid species and their impact on cotton improvement.</title>
        <authorList>
            <person name="Chen Z.J."/>
            <person name="Sreedasyam A."/>
            <person name="Ando A."/>
            <person name="Song Q."/>
            <person name="De Santiago L.M."/>
            <person name="Hulse-Kemp A.M."/>
            <person name="Ding M."/>
            <person name="Ye W."/>
            <person name="Kirkbride R.C."/>
            <person name="Jenkins J."/>
            <person name="Plott C."/>
            <person name="Lovell J."/>
            <person name="Lin Y.M."/>
            <person name="Vaughn R."/>
            <person name="Liu B."/>
            <person name="Simpson S."/>
            <person name="Scheffler B.E."/>
            <person name="Wen L."/>
            <person name="Saski C.A."/>
            <person name="Grover C.E."/>
            <person name="Hu G."/>
            <person name="Conover J.L."/>
            <person name="Carlson J.W."/>
            <person name="Shu S."/>
            <person name="Boston L.B."/>
            <person name="Williams M."/>
            <person name="Peterson D.G."/>
            <person name="McGee K."/>
            <person name="Jones D.C."/>
            <person name="Wendel J.F."/>
            <person name="Stelly D.M."/>
            <person name="Grimwood J."/>
            <person name="Schmutz J."/>
        </authorList>
    </citation>
    <scope>NUCLEOTIDE SEQUENCE [LARGE SCALE GENOMIC DNA]</scope>
    <source>
        <strain evidence="3">cv. 3-79</strain>
    </source>
</reference>